<sequence>MVVEGSRQETLDPGFVLGVSVILRTGASWRIRSRVTQFH</sequence>
<dbReference type="Proteomes" id="UP000269396">
    <property type="component" value="Unassembled WGS sequence"/>
</dbReference>
<evidence type="ECO:0000313" key="2">
    <source>
        <dbReference type="Proteomes" id="UP000269396"/>
    </source>
</evidence>
<organism evidence="1 2">
    <name type="scientific">Schistosoma mattheei</name>
    <dbReference type="NCBI Taxonomy" id="31246"/>
    <lineage>
        <taxon>Eukaryota</taxon>
        <taxon>Metazoa</taxon>
        <taxon>Spiralia</taxon>
        <taxon>Lophotrochozoa</taxon>
        <taxon>Platyhelminthes</taxon>
        <taxon>Trematoda</taxon>
        <taxon>Digenea</taxon>
        <taxon>Strigeidida</taxon>
        <taxon>Schistosomatoidea</taxon>
        <taxon>Schistosomatidae</taxon>
        <taxon>Schistosoma</taxon>
    </lineage>
</organism>
<dbReference type="EMBL" id="UZAL01001694">
    <property type="protein sequence ID" value="VDO78787.1"/>
    <property type="molecule type" value="Genomic_DNA"/>
</dbReference>
<dbReference type="AlphaFoldDB" id="A0A183NHC0"/>
<protein>
    <submittedName>
        <fullName evidence="1">Uncharacterized protein</fullName>
    </submittedName>
</protein>
<name>A0A183NHC0_9TREM</name>
<gene>
    <name evidence="1" type="ORF">SMTD_LOCUS1506</name>
</gene>
<feature type="non-terminal residue" evidence="1">
    <location>
        <position position="39"/>
    </location>
</feature>
<accession>A0A183NHC0</accession>
<proteinExistence type="predicted"/>
<reference evidence="1 2" key="1">
    <citation type="submission" date="2018-11" db="EMBL/GenBank/DDBJ databases">
        <authorList>
            <consortium name="Pathogen Informatics"/>
        </authorList>
    </citation>
    <scope>NUCLEOTIDE SEQUENCE [LARGE SCALE GENOMIC DNA]</scope>
    <source>
        <strain>Denwood</strain>
        <strain evidence="2">Zambia</strain>
    </source>
</reference>
<keyword evidence="2" id="KW-1185">Reference proteome</keyword>
<evidence type="ECO:0000313" key="1">
    <source>
        <dbReference type="EMBL" id="VDO78787.1"/>
    </source>
</evidence>